<dbReference type="GO" id="GO:0005737">
    <property type="term" value="C:cytoplasm"/>
    <property type="evidence" value="ECO:0007669"/>
    <property type="project" value="TreeGrafter"/>
</dbReference>
<dbReference type="GO" id="GO:0051537">
    <property type="term" value="F:2 iron, 2 sulfur cluster binding"/>
    <property type="evidence" value="ECO:0007669"/>
    <property type="project" value="UniProtKB-KW"/>
</dbReference>
<evidence type="ECO:0000256" key="17">
    <source>
        <dbReference type="SAM" id="SignalP"/>
    </source>
</evidence>
<comment type="caution">
    <text evidence="19">The sequence shown here is derived from an EMBL/GenBank/DDBJ whole genome shotgun (WGS) entry which is preliminary data.</text>
</comment>
<keyword evidence="17" id="KW-0732">Signal</keyword>
<evidence type="ECO:0000256" key="10">
    <source>
        <dbReference type="ARBA" id="ARBA00023014"/>
    </source>
</evidence>
<feature type="signal peptide" evidence="17">
    <location>
        <begin position="1"/>
        <end position="28"/>
    </location>
</feature>
<keyword evidence="20" id="KW-1185">Reference proteome</keyword>
<evidence type="ECO:0000256" key="14">
    <source>
        <dbReference type="ARBA" id="ARBA00026095"/>
    </source>
</evidence>
<comment type="catalytic activity">
    <reaction evidence="15">
        <text>cholesterol + NADH + O2 + H(+) = 7-dehydrocholesterol + NAD(+) + 2 H2O</text>
        <dbReference type="Rhea" id="RHEA:51644"/>
        <dbReference type="ChEBI" id="CHEBI:15377"/>
        <dbReference type="ChEBI" id="CHEBI:15378"/>
        <dbReference type="ChEBI" id="CHEBI:15379"/>
        <dbReference type="ChEBI" id="CHEBI:16113"/>
        <dbReference type="ChEBI" id="CHEBI:17759"/>
        <dbReference type="ChEBI" id="CHEBI:57540"/>
        <dbReference type="ChEBI" id="CHEBI:57945"/>
        <dbReference type="EC" id="1.14.19.21"/>
    </reaction>
    <physiologicalReaction direction="left-to-right" evidence="15">
        <dbReference type="Rhea" id="RHEA:51645"/>
    </physiologicalReaction>
</comment>
<comment type="pathway">
    <text evidence="3">Hormone biosynthesis.</text>
</comment>
<keyword evidence="4" id="KW-0812">Transmembrane</keyword>
<comment type="pathway">
    <text evidence="12">Steroid hormone biosynthesis; dafachronic acid biosynthesis.</text>
</comment>
<dbReference type="Pfam" id="PF00355">
    <property type="entry name" value="Rieske"/>
    <property type="match status" value="1"/>
</dbReference>
<dbReference type="GO" id="GO:0046872">
    <property type="term" value="F:metal ion binding"/>
    <property type="evidence" value="ECO:0007669"/>
    <property type="project" value="UniProtKB-KW"/>
</dbReference>
<dbReference type="Gene3D" id="3.90.380.10">
    <property type="entry name" value="Naphthalene 1,2-dioxygenase Alpha Subunit, Chain A, domain 1"/>
    <property type="match status" value="1"/>
</dbReference>
<dbReference type="InterPro" id="IPR045605">
    <property type="entry name" value="KshA-like_C"/>
</dbReference>
<evidence type="ECO:0000313" key="20">
    <source>
        <dbReference type="Proteomes" id="UP001497623"/>
    </source>
</evidence>
<organism evidence="19 20">
    <name type="scientific">Meganyctiphanes norvegica</name>
    <name type="common">Northern krill</name>
    <name type="synonym">Thysanopoda norvegica</name>
    <dbReference type="NCBI Taxonomy" id="48144"/>
    <lineage>
        <taxon>Eukaryota</taxon>
        <taxon>Metazoa</taxon>
        <taxon>Ecdysozoa</taxon>
        <taxon>Arthropoda</taxon>
        <taxon>Crustacea</taxon>
        <taxon>Multicrustacea</taxon>
        <taxon>Malacostraca</taxon>
        <taxon>Eumalacostraca</taxon>
        <taxon>Eucarida</taxon>
        <taxon>Euphausiacea</taxon>
        <taxon>Euphausiidae</taxon>
        <taxon>Meganyctiphanes</taxon>
    </lineage>
</organism>
<dbReference type="GO" id="GO:0170056">
    <property type="term" value="F:cholesterol 7-desaturase [NAD(P)H] activity"/>
    <property type="evidence" value="ECO:0007669"/>
    <property type="project" value="UniProtKB-EC"/>
</dbReference>
<dbReference type="EC" id="1.14.19.21" evidence="14"/>
<comment type="similarity">
    <text evidence="13">Belongs to the cholesterol 7-desaturase family.</text>
</comment>
<proteinExistence type="inferred from homology"/>
<dbReference type="InterPro" id="IPR017941">
    <property type="entry name" value="Rieske_2Fe-2S"/>
</dbReference>
<evidence type="ECO:0000256" key="15">
    <source>
        <dbReference type="ARBA" id="ARBA00047853"/>
    </source>
</evidence>
<dbReference type="InterPro" id="IPR036922">
    <property type="entry name" value="Rieske_2Fe-2S_sf"/>
</dbReference>
<comment type="cofactor">
    <cofactor evidence="1">
        <name>Fe cation</name>
        <dbReference type="ChEBI" id="CHEBI:24875"/>
    </cofactor>
</comment>
<evidence type="ECO:0000256" key="3">
    <source>
        <dbReference type="ARBA" id="ARBA00004972"/>
    </source>
</evidence>
<evidence type="ECO:0000256" key="9">
    <source>
        <dbReference type="ARBA" id="ARBA00023004"/>
    </source>
</evidence>
<sequence>MIVFGGMTGWLLSSLYTALVSMVDRIFTLCNEANLFIEMENNSTYYENFRWNKLNESLYSSDGAWKLGQYGSALVLAFFIYNFAFSPMNRVRCVSEVGWSYLSSGGYGHAGNVLHHRSGGRGLAERIREVQRLKKTGELPPVYPNGWFSILETKDLKKGQVISVNALGQNLAVFRSTEGIVHCVDAYCPHLGANLAVGGVVKGDCIECPFHGWRFHGPDGACTHIPYSTKVPEFARVKAWTVCEANGRIFLWHDAEGRDPYWKLPVVPDIQKGNWHYRGRTEHEIMAHVQEIPENGADIHHLSHLHVPNIFKGSDLTDAFANNQVMDIAKHAWNGDWKTEDEEHMASVLLTHGFSLFGGKFEIFSMTVKALQIGPGIVHLYFNTPIGSGVLIQTVTFH</sequence>
<dbReference type="PANTHER" id="PTHR21266">
    <property type="entry name" value="IRON-SULFUR DOMAIN CONTAINING PROTEIN"/>
    <property type="match status" value="1"/>
</dbReference>
<keyword evidence="8" id="KW-0560">Oxidoreductase</keyword>
<keyword evidence="5" id="KW-0001">2Fe-2S</keyword>
<keyword evidence="10" id="KW-0411">Iron-sulfur</keyword>
<evidence type="ECO:0000256" key="6">
    <source>
        <dbReference type="ARBA" id="ARBA00022723"/>
    </source>
</evidence>
<feature type="domain" description="Rieske" evidence="18">
    <location>
        <begin position="148"/>
        <end position="251"/>
    </location>
</feature>
<feature type="chain" id="PRO_5043438777" description="cholesterol 7-desaturase" evidence="17">
    <location>
        <begin position="29"/>
        <end position="398"/>
    </location>
</feature>
<keyword evidence="6" id="KW-0479">Metal-binding</keyword>
<evidence type="ECO:0000256" key="7">
    <source>
        <dbReference type="ARBA" id="ARBA00022989"/>
    </source>
</evidence>
<evidence type="ECO:0000256" key="2">
    <source>
        <dbReference type="ARBA" id="ARBA00004370"/>
    </source>
</evidence>
<dbReference type="Gene3D" id="2.102.10.10">
    <property type="entry name" value="Rieske [2Fe-2S] iron-sulphur domain"/>
    <property type="match status" value="1"/>
</dbReference>
<keyword evidence="11" id="KW-0472">Membrane</keyword>
<dbReference type="SUPFAM" id="SSF50022">
    <property type="entry name" value="ISP domain"/>
    <property type="match status" value="1"/>
</dbReference>
<evidence type="ECO:0000256" key="5">
    <source>
        <dbReference type="ARBA" id="ARBA00022714"/>
    </source>
</evidence>
<reference evidence="19 20" key="1">
    <citation type="submission" date="2024-05" db="EMBL/GenBank/DDBJ databases">
        <authorList>
            <person name="Wallberg A."/>
        </authorList>
    </citation>
    <scope>NUCLEOTIDE SEQUENCE [LARGE SCALE GENOMIC DNA]</scope>
</reference>
<dbReference type="Pfam" id="PF19298">
    <property type="entry name" value="KshA_C"/>
    <property type="match status" value="1"/>
</dbReference>
<evidence type="ECO:0000256" key="4">
    <source>
        <dbReference type="ARBA" id="ARBA00022692"/>
    </source>
</evidence>
<comment type="catalytic activity">
    <reaction evidence="16">
        <text>cholesterol + NADPH + O2 + H(+) = 7-dehydrocholesterol + NADP(+) + 2 H2O</text>
        <dbReference type="Rhea" id="RHEA:45024"/>
        <dbReference type="ChEBI" id="CHEBI:15377"/>
        <dbReference type="ChEBI" id="CHEBI:15378"/>
        <dbReference type="ChEBI" id="CHEBI:15379"/>
        <dbReference type="ChEBI" id="CHEBI:16113"/>
        <dbReference type="ChEBI" id="CHEBI:17759"/>
        <dbReference type="ChEBI" id="CHEBI:57783"/>
        <dbReference type="ChEBI" id="CHEBI:58349"/>
        <dbReference type="EC" id="1.14.19.21"/>
    </reaction>
    <physiologicalReaction direction="left-to-right" evidence="16">
        <dbReference type="Rhea" id="RHEA:45025"/>
    </physiologicalReaction>
</comment>
<accession>A0AAV2RXA3</accession>
<protein>
    <recommendedName>
        <fullName evidence="14">cholesterol 7-desaturase</fullName>
        <ecNumber evidence="14">1.14.19.21</ecNumber>
    </recommendedName>
</protein>
<dbReference type="AlphaFoldDB" id="A0AAV2RXA3"/>
<dbReference type="PROSITE" id="PS51296">
    <property type="entry name" value="RIESKE"/>
    <property type="match status" value="1"/>
</dbReference>
<evidence type="ECO:0000313" key="19">
    <source>
        <dbReference type="EMBL" id="CAL4142991.1"/>
    </source>
</evidence>
<evidence type="ECO:0000256" key="1">
    <source>
        <dbReference type="ARBA" id="ARBA00001962"/>
    </source>
</evidence>
<evidence type="ECO:0000256" key="13">
    <source>
        <dbReference type="ARBA" id="ARBA00025729"/>
    </source>
</evidence>
<dbReference type="GO" id="GO:0016020">
    <property type="term" value="C:membrane"/>
    <property type="evidence" value="ECO:0007669"/>
    <property type="project" value="UniProtKB-SubCell"/>
</dbReference>
<dbReference type="EMBL" id="CAXKWB010033478">
    <property type="protein sequence ID" value="CAL4142991.1"/>
    <property type="molecule type" value="Genomic_DNA"/>
</dbReference>
<evidence type="ECO:0000259" key="18">
    <source>
        <dbReference type="PROSITE" id="PS51296"/>
    </source>
</evidence>
<evidence type="ECO:0000256" key="12">
    <source>
        <dbReference type="ARBA" id="ARBA00025712"/>
    </source>
</evidence>
<dbReference type="InterPro" id="IPR050584">
    <property type="entry name" value="Cholesterol_7-desaturase"/>
</dbReference>
<evidence type="ECO:0000256" key="11">
    <source>
        <dbReference type="ARBA" id="ARBA00023136"/>
    </source>
</evidence>
<gene>
    <name evidence="19" type="ORF">MNOR_LOCUS29231</name>
</gene>
<evidence type="ECO:0000256" key="8">
    <source>
        <dbReference type="ARBA" id="ARBA00023002"/>
    </source>
</evidence>
<keyword evidence="7" id="KW-1133">Transmembrane helix</keyword>
<dbReference type="PANTHER" id="PTHR21266:SF32">
    <property type="entry name" value="CHOLESTEROL 7-DESATURASE NVD"/>
    <property type="match status" value="1"/>
</dbReference>
<comment type="subcellular location">
    <subcellularLocation>
        <location evidence="2">Membrane</location>
    </subcellularLocation>
</comment>
<evidence type="ECO:0000256" key="16">
    <source>
        <dbReference type="ARBA" id="ARBA00049548"/>
    </source>
</evidence>
<name>A0AAV2RXA3_MEGNR</name>
<keyword evidence="9" id="KW-0408">Iron</keyword>
<dbReference type="Proteomes" id="UP001497623">
    <property type="component" value="Unassembled WGS sequence"/>
</dbReference>
<dbReference type="GO" id="GO:0008203">
    <property type="term" value="P:cholesterol metabolic process"/>
    <property type="evidence" value="ECO:0007669"/>
    <property type="project" value="InterPro"/>
</dbReference>